<dbReference type="RefSeq" id="WP_244719320.1">
    <property type="nucleotide sequence ID" value="NZ_CP095072.1"/>
</dbReference>
<name>A0ABY4EXL0_9BACI</name>
<protein>
    <recommendedName>
        <fullName evidence="3">Two-component signal transduction system YycFG, regulatory protein YycI</fullName>
    </recommendedName>
</protein>
<dbReference type="InterPro" id="IPR053749">
    <property type="entry name" value="TA_system-associated_sf"/>
</dbReference>
<proteinExistence type="predicted"/>
<evidence type="ECO:0000313" key="2">
    <source>
        <dbReference type="Proteomes" id="UP000831782"/>
    </source>
</evidence>
<dbReference type="EMBL" id="CP095072">
    <property type="protein sequence ID" value="UOQ48587.1"/>
    <property type="molecule type" value="Genomic_DNA"/>
</dbReference>
<sequence length="355" mass="40851">MNKLLSVLLGFLAIGIIGGLIWSELPAQTKSSSESELEQNDVNQQDPSLDVQRAREVVSNYQSAFESIMDDTDKQNYLQNFDTKEKIRTHLEEYLSTEYTNELMDRYIANKDNGLYFKAQDSPIFLNPEKKATLTQESEQHYIVSQEQNNELTGHIKKIFHLSWKNNHWIVSKVEADRQDQQTKSAEEVAHDVLTAIHKRDMKALANYADAEQGILFSPYVHVNDDALVFTRDEIAAFSEDNETYVWVAAANQLNGLQLNILINSYKWKAYSNQTTLLLINIVNTVTRQTISKRSTQKQRSSNFILKELKKTQEWTGKRFILPCSKMNQVNGKWLGLFQTAGRFKDLDEPQVFAI</sequence>
<gene>
    <name evidence="1" type="ORF">MUN88_21600</name>
</gene>
<evidence type="ECO:0008006" key="3">
    <source>
        <dbReference type="Google" id="ProtNLM"/>
    </source>
</evidence>
<dbReference type="Proteomes" id="UP000831782">
    <property type="component" value="Chromosome"/>
</dbReference>
<organism evidence="1 2">
    <name type="scientific">Gracilibacillus caseinilyticus</name>
    <dbReference type="NCBI Taxonomy" id="2932256"/>
    <lineage>
        <taxon>Bacteria</taxon>
        <taxon>Bacillati</taxon>
        <taxon>Bacillota</taxon>
        <taxon>Bacilli</taxon>
        <taxon>Bacillales</taxon>
        <taxon>Bacillaceae</taxon>
        <taxon>Gracilibacillus</taxon>
    </lineage>
</organism>
<dbReference type="Gene3D" id="3.10.450.420">
    <property type="match status" value="1"/>
</dbReference>
<keyword evidence="2" id="KW-1185">Reference proteome</keyword>
<accession>A0ABY4EXL0</accession>
<evidence type="ECO:0000313" key="1">
    <source>
        <dbReference type="EMBL" id="UOQ48587.1"/>
    </source>
</evidence>
<reference evidence="1 2" key="1">
    <citation type="submission" date="2022-04" db="EMBL/GenBank/DDBJ databases">
        <title>Gracilibacillus sp. isolated from saltern.</title>
        <authorList>
            <person name="Won M."/>
            <person name="Lee C.-M."/>
            <person name="Woen H.-Y."/>
            <person name="Kwon S.-W."/>
        </authorList>
    </citation>
    <scope>NUCLEOTIDE SEQUENCE [LARGE SCALE GENOMIC DNA]</scope>
    <source>
        <strain evidence="1 2">SSWR10-1</strain>
    </source>
</reference>